<sequence>MLQHRPSWRITSKILGTSKLPVRHHSRFSPVPILDNPSIPSFRETYFNPAKPVIFPHGHFQKHLPAIKRWFSPPNDEIRVPSLNIDYLHRFGDTLIPLELTRTVSNPEGSNISPGDGVISGDIEFE</sequence>
<accession>A0ACC3D118</accession>
<keyword evidence="2" id="KW-1185">Reference proteome</keyword>
<proteinExistence type="predicted"/>
<protein>
    <submittedName>
        <fullName evidence="1">Uncharacterized protein</fullName>
    </submittedName>
</protein>
<dbReference type="Proteomes" id="UP001186974">
    <property type="component" value="Unassembled WGS sequence"/>
</dbReference>
<comment type="caution">
    <text evidence="1">The sequence shown here is derived from an EMBL/GenBank/DDBJ whole genome shotgun (WGS) entry which is preliminary data.</text>
</comment>
<organism evidence="1 2">
    <name type="scientific">Coniosporium uncinatum</name>
    <dbReference type="NCBI Taxonomy" id="93489"/>
    <lineage>
        <taxon>Eukaryota</taxon>
        <taxon>Fungi</taxon>
        <taxon>Dikarya</taxon>
        <taxon>Ascomycota</taxon>
        <taxon>Pezizomycotina</taxon>
        <taxon>Dothideomycetes</taxon>
        <taxon>Dothideomycetes incertae sedis</taxon>
        <taxon>Coniosporium</taxon>
    </lineage>
</organism>
<gene>
    <name evidence="1" type="ORF">LTS18_008941</name>
</gene>
<name>A0ACC3D118_9PEZI</name>
<dbReference type="EMBL" id="JAWDJW010008718">
    <property type="protein sequence ID" value="KAK3060262.1"/>
    <property type="molecule type" value="Genomic_DNA"/>
</dbReference>
<reference evidence="1" key="1">
    <citation type="submission" date="2024-09" db="EMBL/GenBank/DDBJ databases">
        <title>Black Yeasts Isolated from many extreme environments.</title>
        <authorList>
            <person name="Coleine C."/>
            <person name="Stajich J.E."/>
            <person name="Selbmann L."/>
        </authorList>
    </citation>
    <scope>NUCLEOTIDE SEQUENCE</scope>
    <source>
        <strain evidence="1">CCFEE 5737</strain>
    </source>
</reference>
<evidence type="ECO:0000313" key="1">
    <source>
        <dbReference type="EMBL" id="KAK3060262.1"/>
    </source>
</evidence>
<feature type="non-terminal residue" evidence="1">
    <location>
        <position position="126"/>
    </location>
</feature>
<evidence type="ECO:0000313" key="2">
    <source>
        <dbReference type="Proteomes" id="UP001186974"/>
    </source>
</evidence>